<dbReference type="RefSeq" id="WP_160109994.1">
    <property type="nucleotide sequence ID" value="NZ_FCON02000017.1"/>
</dbReference>
<dbReference type="AlphaFoldDB" id="A0A158HJM3"/>
<comment type="caution">
    <text evidence="1">The sequence shown here is derived from an EMBL/GenBank/DDBJ whole genome shotgun (WGS) entry which is preliminary data.</text>
</comment>
<proteinExistence type="predicted"/>
<accession>A0A158HJM3</accession>
<reference evidence="1" key="1">
    <citation type="submission" date="2016-01" db="EMBL/GenBank/DDBJ databases">
        <authorList>
            <person name="Peeters C."/>
        </authorList>
    </citation>
    <scope>NUCLEOTIDE SEQUENCE [LARGE SCALE GENOMIC DNA]</scope>
    <source>
        <strain evidence="1">LMG 22940</strain>
    </source>
</reference>
<evidence type="ECO:0000313" key="2">
    <source>
        <dbReference type="Proteomes" id="UP000054770"/>
    </source>
</evidence>
<dbReference type="Proteomes" id="UP000054770">
    <property type="component" value="Unassembled WGS sequence"/>
</dbReference>
<organism evidence="1 2">
    <name type="scientific">Caballeronia choica</name>
    <dbReference type="NCBI Taxonomy" id="326476"/>
    <lineage>
        <taxon>Bacteria</taxon>
        <taxon>Pseudomonadati</taxon>
        <taxon>Pseudomonadota</taxon>
        <taxon>Betaproteobacteria</taxon>
        <taxon>Burkholderiales</taxon>
        <taxon>Burkholderiaceae</taxon>
        <taxon>Caballeronia</taxon>
    </lineage>
</organism>
<protein>
    <submittedName>
        <fullName evidence="1">Uncharacterized protein</fullName>
    </submittedName>
</protein>
<dbReference type="OrthoDB" id="9133744at2"/>
<dbReference type="EMBL" id="FCON02000017">
    <property type="protein sequence ID" value="SAL44317.1"/>
    <property type="molecule type" value="Genomic_DNA"/>
</dbReference>
<sequence>MPEFTNLLVGLAGLAAVAIVVFAHDWREEHRQRMLMRPARHHAVRDWWMRHRH</sequence>
<evidence type="ECO:0000313" key="1">
    <source>
        <dbReference type="EMBL" id="SAL44317.1"/>
    </source>
</evidence>
<name>A0A158HJM3_9BURK</name>
<keyword evidence="2" id="KW-1185">Reference proteome</keyword>
<gene>
    <name evidence="1" type="ORF">AWB68_02069</name>
</gene>